<evidence type="ECO:0000256" key="10">
    <source>
        <dbReference type="PROSITE-ProRule" id="PRU00042"/>
    </source>
</evidence>
<gene>
    <name evidence="15" type="ORF">pipiens_008028</name>
</gene>
<protein>
    <recommendedName>
        <fullName evidence="17">Transcription factor grauzone</fullName>
    </recommendedName>
</protein>
<organism evidence="15 16">
    <name type="scientific">Culex pipiens pipiens</name>
    <name type="common">Northern house mosquito</name>
    <dbReference type="NCBI Taxonomy" id="38569"/>
    <lineage>
        <taxon>Eukaryota</taxon>
        <taxon>Metazoa</taxon>
        <taxon>Ecdysozoa</taxon>
        <taxon>Arthropoda</taxon>
        <taxon>Hexapoda</taxon>
        <taxon>Insecta</taxon>
        <taxon>Pterygota</taxon>
        <taxon>Neoptera</taxon>
        <taxon>Endopterygota</taxon>
        <taxon>Diptera</taxon>
        <taxon>Nematocera</taxon>
        <taxon>Culicoidea</taxon>
        <taxon>Culicidae</taxon>
        <taxon>Culicinae</taxon>
        <taxon>Culicini</taxon>
        <taxon>Culex</taxon>
        <taxon>Culex</taxon>
    </lineage>
</organism>
<dbReference type="Gene3D" id="3.30.160.60">
    <property type="entry name" value="Classic Zinc Finger"/>
    <property type="match status" value="6"/>
</dbReference>
<evidence type="ECO:0008006" key="17">
    <source>
        <dbReference type="Google" id="ProtNLM"/>
    </source>
</evidence>
<evidence type="ECO:0000256" key="9">
    <source>
        <dbReference type="ARBA" id="ARBA00023242"/>
    </source>
</evidence>
<dbReference type="Pfam" id="PF05485">
    <property type="entry name" value="THAP"/>
    <property type="match status" value="1"/>
</dbReference>
<comment type="subcellular location">
    <subcellularLocation>
        <location evidence="1">Nucleus</location>
    </subcellularLocation>
</comment>
<evidence type="ECO:0000256" key="4">
    <source>
        <dbReference type="ARBA" id="ARBA00022771"/>
    </source>
</evidence>
<dbReference type="Pfam" id="PF00096">
    <property type="entry name" value="zf-C2H2"/>
    <property type="match status" value="2"/>
</dbReference>
<dbReference type="PANTHER" id="PTHR24399">
    <property type="entry name" value="ZINC FINGER AND BTB DOMAIN-CONTAINING"/>
    <property type="match status" value="1"/>
</dbReference>
<dbReference type="GO" id="GO:0008270">
    <property type="term" value="F:zinc ion binding"/>
    <property type="evidence" value="ECO:0007669"/>
    <property type="project" value="UniProtKB-KW"/>
</dbReference>
<evidence type="ECO:0000256" key="5">
    <source>
        <dbReference type="ARBA" id="ARBA00022833"/>
    </source>
</evidence>
<keyword evidence="6" id="KW-0805">Transcription regulation</keyword>
<evidence type="ECO:0000256" key="3">
    <source>
        <dbReference type="ARBA" id="ARBA00022737"/>
    </source>
</evidence>
<name>A0ABD1DIU9_CULPP</name>
<evidence type="ECO:0000259" key="14">
    <source>
        <dbReference type="PROSITE" id="PS50950"/>
    </source>
</evidence>
<dbReference type="InterPro" id="IPR036236">
    <property type="entry name" value="Znf_C2H2_sf"/>
</dbReference>
<feature type="domain" description="C2H2-type" evidence="13">
    <location>
        <begin position="534"/>
        <end position="558"/>
    </location>
</feature>
<dbReference type="SMART" id="SM00980">
    <property type="entry name" value="THAP"/>
    <property type="match status" value="1"/>
</dbReference>
<accession>A0ABD1DIU9</accession>
<evidence type="ECO:0000256" key="11">
    <source>
        <dbReference type="PROSITE-ProRule" id="PRU00309"/>
    </source>
</evidence>
<dbReference type="PROSITE" id="PS50950">
    <property type="entry name" value="ZF_THAP"/>
    <property type="match status" value="1"/>
</dbReference>
<feature type="domain" description="THAP-type" evidence="14">
    <location>
        <begin position="6"/>
        <end position="87"/>
    </location>
</feature>
<keyword evidence="9" id="KW-0539">Nucleus</keyword>
<dbReference type="SUPFAM" id="SSF57667">
    <property type="entry name" value="beta-beta-alpha zinc fingers"/>
    <property type="match status" value="4"/>
</dbReference>
<dbReference type="EMBL" id="JBEHCU010005484">
    <property type="protein sequence ID" value="KAL1399651.1"/>
    <property type="molecule type" value="Genomic_DNA"/>
</dbReference>
<dbReference type="Pfam" id="PF13912">
    <property type="entry name" value="zf-C2H2_6"/>
    <property type="match status" value="3"/>
</dbReference>
<feature type="domain" description="C2H2-type" evidence="13">
    <location>
        <begin position="567"/>
        <end position="595"/>
    </location>
</feature>
<dbReference type="PANTHER" id="PTHR24399:SF23">
    <property type="entry name" value="C2H2-TYPE DOMAIN-CONTAINING PROTEIN"/>
    <property type="match status" value="1"/>
</dbReference>
<evidence type="ECO:0000256" key="6">
    <source>
        <dbReference type="ARBA" id="ARBA00023015"/>
    </source>
</evidence>
<evidence type="ECO:0000259" key="13">
    <source>
        <dbReference type="PROSITE" id="PS50157"/>
    </source>
</evidence>
<sequence length="603" mass="68287">MNDPAKPPACCALCGLTRTQAVQRGLCMHQFPTSPSLRRDWEAFCGGRPGKLLCSGHFTSDCYYGDFPSGKTRKRRPLARGSVPTIRNPWGQPELEEVEAVAPVIVRRVRPSCFLCRQKTKHHVPLVGGVQPSPSEPMSSEEWESYRGTVIAKYFSFEVVSMVGEVVCLQCWLKVEEFHRFHGEIEAAHTETIPFAHVQVKQEVDGGLDDGAVKQEQLESVIEVKAEQITDYEAEDCLKREPEPETSFADNFDDSSDHESDANVVEESNQEPPSKKKKRTINALHKSDQLIAQNCVIICDQCSKTFNKFYQLQNHCREVHQTKGRITCCNKDFIERSRLLEHLRSHDDPDLLRCVVCQALLSCAGNLRRHQVQNHTVFTGTPVNAMTCEKCAKIFTDKAAFNTHVKGHLALETKQFQCEECDRIFSNSSLLKKHVIKRHTLNFDYVCEVCAKGFISRQELEAHTASAHDPDAAQASRVQCPDCHRSFSKWSLRKHRLMMHETSEPVSCEICGKQAPNRVALGSHKRFVHREGKFGCTVCEKTFAKAISLREHMSTHNGGGGDGEGLYTCPHCPRTFNSNANMHSHRKKVHFEEWLKGRMQRQN</sequence>
<dbReference type="Proteomes" id="UP001562425">
    <property type="component" value="Unassembled WGS sequence"/>
</dbReference>
<keyword evidence="16" id="KW-1185">Reference proteome</keyword>
<keyword evidence="3" id="KW-0677">Repeat</keyword>
<feature type="domain" description="C2H2-type" evidence="13">
    <location>
        <begin position="297"/>
        <end position="325"/>
    </location>
</feature>
<dbReference type="Pfam" id="PF13894">
    <property type="entry name" value="zf-C2H2_4"/>
    <property type="match status" value="1"/>
</dbReference>
<dbReference type="GO" id="GO:0005634">
    <property type="term" value="C:nucleus"/>
    <property type="evidence" value="ECO:0007669"/>
    <property type="project" value="UniProtKB-SubCell"/>
</dbReference>
<keyword evidence="7 11" id="KW-0238">DNA-binding</keyword>
<feature type="region of interest" description="Disordered" evidence="12">
    <location>
        <begin position="244"/>
        <end position="280"/>
    </location>
</feature>
<feature type="domain" description="C2H2-type" evidence="13">
    <location>
        <begin position="445"/>
        <end position="473"/>
    </location>
</feature>
<evidence type="ECO:0000256" key="2">
    <source>
        <dbReference type="ARBA" id="ARBA00022723"/>
    </source>
</evidence>
<keyword evidence="2" id="KW-0479">Metal-binding</keyword>
<keyword evidence="5" id="KW-0862">Zinc</keyword>
<dbReference type="SMART" id="SM00355">
    <property type="entry name" value="ZnF_C2H2"/>
    <property type="match status" value="10"/>
</dbReference>
<keyword evidence="4 10" id="KW-0863">Zinc-finger</keyword>
<dbReference type="SMART" id="SM00692">
    <property type="entry name" value="DM3"/>
    <property type="match status" value="1"/>
</dbReference>
<reference evidence="15 16" key="1">
    <citation type="submission" date="2024-05" db="EMBL/GenBank/DDBJ databases">
        <title>Culex pipiens pipiens assembly and annotation.</title>
        <authorList>
            <person name="Alout H."/>
            <person name="Durand T."/>
        </authorList>
    </citation>
    <scope>NUCLEOTIDE SEQUENCE [LARGE SCALE GENOMIC DNA]</scope>
    <source>
        <strain evidence="15">HA-2024</strain>
        <tissue evidence="15">Whole body</tissue>
    </source>
</reference>
<evidence type="ECO:0000256" key="8">
    <source>
        <dbReference type="ARBA" id="ARBA00023163"/>
    </source>
</evidence>
<evidence type="ECO:0000313" key="15">
    <source>
        <dbReference type="EMBL" id="KAL1399651.1"/>
    </source>
</evidence>
<dbReference type="InterPro" id="IPR013087">
    <property type="entry name" value="Znf_C2H2_type"/>
</dbReference>
<dbReference type="InterPro" id="IPR006612">
    <property type="entry name" value="THAP_Znf"/>
</dbReference>
<evidence type="ECO:0000256" key="1">
    <source>
        <dbReference type="ARBA" id="ARBA00004123"/>
    </source>
</evidence>
<dbReference type="SMART" id="SM00868">
    <property type="entry name" value="zf-AD"/>
    <property type="match status" value="2"/>
</dbReference>
<proteinExistence type="predicted"/>
<dbReference type="SUPFAM" id="SSF57716">
    <property type="entry name" value="Glucocorticoid receptor-like (DNA-binding domain)"/>
    <property type="match status" value="1"/>
</dbReference>
<dbReference type="Gene3D" id="3.40.1800.20">
    <property type="match status" value="1"/>
</dbReference>
<dbReference type="GO" id="GO:0003677">
    <property type="term" value="F:DNA binding"/>
    <property type="evidence" value="ECO:0007669"/>
    <property type="project" value="UniProtKB-UniRule"/>
</dbReference>
<feature type="domain" description="C2H2-type" evidence="13">
    <location>
        <begin position="506"/>
        <end position="534"/>
    </location>
</feature>
<keyword evidence="8" id="KW-0804">Transcription</keyword>
<dbReference type="AlphaFoldDB" id="A0ABD1DIU9"/>
<dbReference type="PROSITE" id="PS00028">
    <property type="entry name" value="ZINC_FINGER_C2H2_1"/>
    <property type="match status" value="6"/>
</dbReference>
<evidence type="ECO:0000256" key="7">
    <source>
        <dbReference type="ARBA" id="ARBA00023125"/>
    </source>
</evidence>
<evidence type="ECO:0000256" key="12">
    <source>
        <dbReference type="SAM" id="MobiDB-lite"/>
    </source>
</evidence>
<comment type="caution">
    <text evidence="15">The sequence shown here is derived from an EMBL/GenBank/DDBJ whole genome shotgun (WGS) entry which is preliminary data.</text>
</comment>
<feature type="domain" description="C2H2-type" evidence="13">
    <location>
        <begin position="386"/>
        <end position="413"/>
    </location>
</feature>
<dbReference type="InterPro" id="IPR012934">
    <property type="entry name" value="Znf_AD"/>
</dbReference>
<dbReference type="PROSITE" id="PS50157">
    <property type="entry name" value="ZINC_FINGER_C2H2_2"/>
    <property type="match status" value="7"/>
</dbReference>
<feature type="domain" description="C2H2-type" evidence="13">
    <location>
        <begin position="416"/>
        <end position="440"/>
    </location>
</feature>
<evidence type="ECO:0000313" key="16">
    <source>
        <dbReference type="Proteomes" id="UP001562425"/>
    </source>
</evidence>